<reference evidence="1" key="1">
    <citation type="submission" date="2021-01" db="EMBL/GenBank/DDBJ databases">
        <title>A chromosome-scale assembly of European eel, Anguilla anguilla.</title>
        <authorList>
            <person name="Henkel C."/>
            <person name="Jong-Raadsen S.A."/>
            <person name="Dufour S."/>
            <person name="Weltzien F.-A."/>
            <person name="Palstra A.P."/>
            <person name="Pelster B."/>
            <person name="Spaink H.P."/>
            <person name="Van Den Thillart G.E."/>
            <person name="Jansen H."/>
            <person name="Zahm M."/>
            <person name="Klopp C."/>
            <person name="Cedric C."/>
            <person name="Louis A."/>
            <person name="Berthelot C."/>
            <person name="Parey E."/>
            <person name="Roest Crollius H."/>
            <person name="Montfort J."/>
            <person name="Robinson-Rechavi M."/>
            <person name="Bucao C."/>
            <person name="Bouchez O."/>
            <person name="Gislard M."/>
            <person name="Lluch J."/>
            <person name="Milhes M."/>
            <person name="Lampietro C."/>
            <person name="Lopez Roques C."/>
            <person name="Donnadieu C."/>
            <person name="Braasch I."/>
            <person name="Desvignes T."/>
            <person name="Postlethwait J."/>
            <person name="Bobe J."/>
            <person name="Guiguen Y."/>
            <person name="Dirks R."/>
        </authorList>
    </citation>
    <scope>NUCLEOTIDE SEQUENCE</scope>
    <source>
        <strain evidence="1">Tag_6206</strain>
        <tissue evidence="1">Liver</tissue>
    </source>
</reference>
<keyword evidence="2" id="KW-1185">Reference proteome</keyword>
<organism evidence="1 2">
    <name type="scientific">Anguilla anguilla</name>
    <name type="common">European freshwater eel</name>
    <name type="synonym">Muraena anguilla</name>
    <dbReference type="NCBI Taxonomy" id="7936"/>
    <lineage>
        <taxon>Eukaryota</taxon>
        <taxon>Metazoa</taxon>
        <taxon>Chordata</taxon>
        <taxon>Craniata</taxon>
        <taxon>Vertebrata</taxon>
        <taxon>Euteleostomi</taxon>
        <taxon>Actinopterygii</taxon>
        <taxon>Neopterygii</taxon>
        <taxon>Teleostei</taxon>
        <taxon>Anguilliformes</taxon>
        <taxon>Anguillidae</taxon>
        <taxon>Anguilla</taxon>
    </lineage>
</organism>
<sequence>MERVLELERYKRHWNLRIQGLKEKEGEDTREVVAKLLVKISPSWSPNINHIVDSVHRLGKREENITRHVIIQFTQRTHRDTLWKMTKDSTVCKELGISFLEDLCKADREWHATLWPKIQQARAIRRIRPYLTT</sequence>
<dbReference type="Proteomes" id="UP001044222">
    <property type="component" value="Chromosome 7"/>
</dbReference>
<proteinExistence type="predicted"/>
<evidence type="ECO:0000313" key="2">
    <source>
        <dbReference type="Proteomes" id="UP001044222"/>
    </source>
</evidence>
<evidence type="ECO:0000313" key="1">
    <source>
        <dbReference type="EMBL" id="KAG5845416.1"/>
    </source>
</evidence>
<dbReference type="AlphaFoldDB" id="A0A9D3MAD2"/>
<name>A0A9D3MAD2_ANGAN</name>
<dbReference type="Gene3D" id="3.30.70.1820">
    <property type="entry name" value="L1 transposable element, RRM domain"/>
    <property type="match status" value="1"/>
</dbReference>
<accession>A0A9D3MAD2</accession>
<dbReference type="EMBL" id="JAFIRN010000007">
    <property type="protein sequence ID" value="KAG5845416.1"/>
    <property type="molecule type" value="Genomic_DNA"/>
</dbReference>
<feature type="non-terminal residue" evidence="1">
    <location>
        <position position="1"/>
    </location>
</feature>
<gene>
    <name evidence="1" type="ORF">ANANG_G00138800</name>
</gene>
<comment type="caution">
    <text evidence="1">The sequence shown here is derived from an EMBL/GenBank/DDBJ whole genome shotgun (WGS) entry which is preliminary data.</text>
</comment>
<protein>
    <submittedName>
        <fullName evidence="1">Uncharacterized protein</fullName>
    </submittedName>
</protein>